<organism evidence="4 5">
    <name type="scientific">Mycobacterium tuberculosis</name>
    <dbReference type="NCBI Taxonomy" id="1773"/>
    <lineage>
        <taxon>Bacteria</taxon>
        <taxon>Bacillati</taxon>
        <taxon>Actinomycetota</taxon>
        <taxon>Actinomycetes</taxon>
        <taxon>Mycobacteriales</taxon>
        <taxon>Mycobacteriaceae</taxon>
        <taxon>Mycobacterium</taxon>
        <taxon>Mycobacterium tuberculosis complex</taxon>
    </lineage>
</organism>
<evidence type="ECO:0000313" key="6">
    <source>
        <dbReference type="Proteomes" id="UP000046947"/>
    </source>
</evidence>
<evidence type="ECO:0000313" key="4">
    <source>
        <dbReference type="EMBL" id="COW02125.1"/>
    </source>
</evidence>
<dbReference type="Proteomes" id="UP000045842">
    <property type="component" value="Unassembled WGS sequence"/>
</dbReference>
<gene>
    <name evidence="4" type="ORF">ERS007679_02928</name>
    <name evidence="1" type="ORF">ERS007688_00606</name>
    <name evidence="3" type="ORF">ERS007741_00224</name>
    <name evidence="2" type="ORF">ERS027646_00331</name>
</gene>
<dbReference type="EMBL" id="CSAD01000458">
    <property type="protein sequence ID" value="COW02125.1"/>
    <property type="molecule type" value="Genomic_DNA"/>
</dbReference>
<dbReference type="EMBL" id="CHKL01000011">
    <property type="protein sequence ID" value="COV58357.1"/>
    <property type="molecule type" value="Genomic_DNA"/>
</dbReference>
<evidence type="ECO:0000313" key="8">
    <source>
        <dbReference type="Proteomes" id="UP000048948"/>
    </source>
</evidence>
<dbReference type="Proteomes" id="UP000048948">
    <property type="component" value="Unassembled WGS sequence"/>
</dbReference>
<dbReference type="EMBL" id="CNGE01000031">
    <property type="protein sequence ID" value="CKR65570.1"/>
    <property type="molecule type" value="Genomic_DNA"/>
</dbReference>
<dbReference type="EMBL" id="CFOH01000058">
    <property type="protein sequence ID" value="CFE47086.1"/>
    <property type="molecule type" value="Genomic_DNA"/>
</dbReference>
<name>A0A655IND9_MYCTX</name>
<protein>
    <submittedName>
        <fullName evidence="4">Uncharacterized protein</fullName>
    </submittedName>
</protein>
<sequence length="324" mass="36487">MPNAFLQGLDGEVDDTGRGHRCHGGHRGLVIQQQHRLKAHVAYFGLLAEDGTGRRQRHLAVGGPWKSSHVVYPVIAQPGQGCGTNIGLPGVAFRLFGQSHVCAQQRVHGYRGATRRPIVNAFAVIEQEPVRPRRQRSIDQAALGTEHREVHCRTSVVQIRQQATEPQRQWLLPPHTGQRGNRHAYTAGNLIDRVGQQRVRRKLGEDSVPVVERRAHRSGEPHGVAQIVGPVTRVARRRFARVEKRRRIVGNLRSFRIQVGQRSYQLVEDRIHLRRMRSHVDGHRPRQHVSPLPYVDQLAHRLGASGDHGGLRRGHHGDHHIVDA</sequence>
<evidence type="ECO:0000313" key="7">
    <source>
        <dbReference type="Proteomes" id="UP000048600"/>
    </source>
</evidence>
<evidence type="ECO:0000313" key="5">
    <source>
        <dbReference type="Proteomes" id="UP000045842"/>
    </source>
</evidence>
<dbReference type="Proteomes" id="UP000046947">
    <property type="component" value="Unassembled WGS sequence"/>
</dbReference>
<dbReference type="Proteomes" id="UP000048600">
    <property type="component" value="Unassembled WGS sequence"/>
</dbReference>
<proteinExistence type="predicted"/>
<accession>A0A655IND9</accession>
<evidence type="ECO:0000313" key="2">
    <source>
        <dbReference type="EMBL" id="CKR65570.1"/>
    </source>
</evidence>
<reference evidence="5 6" key="1">
    <citation type="submission" date="2015-03" db="EMBL/GenBank/DDBJ databases">
        <authorList>
            <consortium name="Pathogen Informatics"/>
        </authorList>
    </citation>
    <scope>NUCLEOTIDE SEQUENCE [LARGE SCALE GENOMIC DNA]</scope>
    <source>
        <strain evidence="2 8">Bir 172</strain>
        <strain evidence="4 5">G09801536</strain>
        <strain evidence="1 6">H09601792</strain>
        <strain evidence="3 7">P00601463</strain>
    </source>
</reference>
<evidence type="ECO:0000313" key="1">
    <source>
        <dbReference type="EMBL" id="CFE47086.1"/>
    </source>
</evidence>
<dbReference type="AlphaFoldDB" id="A0A655IND9"/>
<evidence type="ECO:0000313" key="3">
    <source>
        <dbReference type="EMBL" id="COV58357.1"/>
    </source>
</evidence>